<dbReference type="SMART" id="SM00028">
    <property type="entry name" value="TPR"/>
    <property type="match status" value="8"/>
</dbReference>
<dbReference type="Gene3D" id="1.25.40.10">
    <property type="entry name" value="Tetratricopeptide repeat domain"/>
    <property type="match status" value="6"/>
</dbReference>
<dbReference type="InterPro" id="IPR051012">
    <property type="entry name" value="CellSynth/LPSAsmb/PSIAsmb"/>
</dbReference>
<dbReference type="PANTHER" id="PTHR45586:SF1">
    <property type="entry name" value="LIPOPOLYSACCHARIDE ASSEMBLY PROTEIN B"/>
    <property type="match status" value="1"/>
</dbReference>
<organism evidence="5 6">
    <name type="scientific">Sandaracinus amylolyticus</name>
    <dbReference type="NCBI Taxonomy" id="927083"/>
    <lineage>
        <taxon>Bacteria</taxon>
        <taxon>Pseudomonadati</taxon>
        <taxon>Myxococcota</taxon>
        <taxon>Polyangia</taxon>
        <taxon>Polyangiales</taxon>
        <taxon>Sandaracinaceae</taxon>
        <taxon>Sandaracinus</taxon>
    </lineage>
</organism>
<name>A0A0F6YKC0_9BACT</name>
<feature type="compositionally biased region" description="Acidic residues" evidence="4">
    <location>
        <begin position="1673"/>
        <end position="1682"/>
    </location>
</feature>
<feature type="region of interest" description="Disordered" evidence="4">
    <location>
        <begin position="1673"/>
        <end position="1738"/>
    </location>
</feature>
<keyword evidence="1" id="KW-0677">Repeat</keyword>
<feature type="compositionally biased region" description="Acidic residues" evidence="4">
    <location>
        <begin position="1612"/>
        <end position="1621"/>
    </location>
</feature>
<evidence type="ECO:0000256" key="2">
    <source>
        <dbReference type="ARBA" id="ARBA00022803"/>
    </source>
</evidence>
<dbReference type="InterPro" id="IPR019734">
    <property type="entry name" value="TPR_rpt"/>
</dbReference>
<dbReference type="EMBL" id="CP011125">
    <property type="protein sequence ID" value="AKF08695.1"/>
    <property type="molecule type" value="Genomic_DNA"/>
</dbReference>
<protein>
    <submittedName>
        <fullName evidence="5">TPR domain protein, putative component of TonB system</fullName>
    </submittedName>
</protein>
<feature type="region of interest" description="Disordered" evidence="4">
    <location>
        <begin position="1581"/>
        <end position="1623"/>
    </location>
</feature>
<dbReference type="OrthoDB" id="5244639at2"/>
<keyword evidence="3" id="KW-0175">Coiled coil</keyword>
<dbReference type="SUPFAM" id="SSF48452">
    <property type="entry name" value="TPR-like"/>
    <property type="match status" value="4"/>
</dbReference>
<dbReference type="Proteomes" id="UP000034883">
    <property type="component" value="Chromosome"/>
</dbReference>
<dbReference type="STRING" id="927083.DB32_005844"/>
<evidence type="ECO:0000313" key="5">
    <source>
        <dbReference type="EMBL" id="AKF08695.1"/>
    </source>
</evidence>
<evidence type="ECO:0000256" key="4">
    <source>
        <dbReference type="SAM" id="MobiDB-lite"/>
    </source>
</evidence>
<feature type="compositionally biased region" description="Low complexity" evidence="4">
    <location>
        <begin position="1527"/>
        <end position="1537"/>
    </location>
</feature>
<evidence type="ECO:0000256" key="3">
    <source>
        <dbReference type="SAM" id="Coils"/>
    </source>
</evidence>
<keyword evidence="6" id="KW-1185">Reference proteome</keyword>
<keyword evidence="2" id="KW-0802">TPR repeat</keyword>
<accession>A0A0F6YKC0</accession>
<feature type="compositionally biased region" description="Low complexity" evidence="4">
    <location>
        <begin position="1683"/>
        <end position="1695"/>
    </location>
</feature>
<dbReference type="InterPro" id="IPR011990">
    <property type="entry name" value="TPR-like_helical_dom_sf"/>
</dbReference>
<feature type="compositionally biased region" description="Pro residues" evidence="4">
    <location>
        <begin position="1696"/>
        <end position="1738"/>
    </location>
</feature>
<feature type="coiled-coil region" evidence="3">
    <location>
        <begin position="1112"/>
        <end position="1139"/>
    </location>
</feature>
<feature type="region of interest" description="Disordered" evidence="4">
    <location>
        <begin position="1495"/>
        <end position="1569"/>
    </location>
</feature>
<proteinExistence type="predicted"/>
<evidence type="ECO:0000256" key="1">
    <source>
        <dbReference type="ARBA" id="ARBA00022737"/>
    </source>
</evidence>
<evidence type="ECO:0000313" key="6">
    <source>
        <dbReference type="Proteomes" id="UP000034883"/>
    </source>
</evidence>
<reference evidence="5 6" key="1">
    <citation type="submission" date="2015-03" db="EMBL/GenBank/DDBJ databases">
        <title>Genome assembly of Sandaracinus amylolyticus DSM 53668.</title>
        <authorList>
            <person name="Sharma G."/>
            <person name="Subramanian S."/>
        </authorList>
    </citation>
    <scope>NUCLEOTIDE SEQUENCE [LARGE SCALE GENOMIC DNA]</scope>
    <source>
        <strain evidence="5 6">DSM 53668</strain>
    </source>
</reference>
<sequence length="1738" mass="189989">MDATAEELIARLRRNPDDASAYAALRAHYQRIGDYASLANLLEGWAGRSTDHGAASHAFFEAGELAWSALGDRARSMRLYERALERNAAHGDAGLRLTAIYEEAGDHRRLAELLERRADALAHAGGEPRDVAALQHRLGEVWEHSFKRADKAITHYRKAFELDPTLVPAIYAAREIYRQAGNLKAAATLCELESKAEPDPERKVALLRELAHVRAHDLGDTEGAVVALKRALGVAPGDVEAMQDLARVYLTRADQSGDAMIADADRRRAADVLFQLAQKLPPADAVGHLETALDGAPDHDGSLALLERIAERVGHFDLLPRRWVAFLARAPEAPGAAERRRRLAKAYLDAGQVEYAITCLEWLLEERDAEAASQLVELYRRAGRDEDALRALTVASQGLPPHERIPRLREMVGALRARGDEEGAVASARQILELDPSDAEALALVEEHLRKRGEWAALRELLLGAARMPGLSVEARTQRLREVAALSERRLGDSEGAIGAWKGVAALDPSDREARAALVRLLEATERWDDLVQVLEREALSTLEPQQKAEVYRRLAAIHRDRRGDLEEAISALRNLRDLVPTDAAGRDALCDVLLASGAFSEAIPMLKARIEQADGAHRAALCRSLARVLEERMSDEEGAFAAWARVLEDEPGDPEALARMEAIDERAGNADRLLTTLSYRTDVEDGPERAATYTRMGRIAAETLRDLAQAGEFYARAHELAPRDEAILDALCDVYDRSERFKDLVVLLRERARLEEDPAMRAALYRRIARTLSERVGNEAAAAEAYREVLDAGEDVEALSFLRDRARAQDDVAALDEALERLANVAEAPSDKRELLLERAALLAERLDRPRDAIELLNVVVRTLDPTCLPALELLATWNDRIEDRHGVADALERTLQVLEDPGLRVPVAKRLADLYEDELRDPARAIDALYAWADADLAEAEPLRRLIALLEPAERWKDLVIALDSLADLGDDPTAVSALVRRSAEIAFRRLGDVDGAWEKLAERAREGDADAEAQLRELARAAGIAPRLVEHFVSIAESSDDATIKRTRWLDAARVQEELGDASGALESTLKALAIDLDAVVRGDDRAVHDEVDRLAVRASAWPRLAQVYETLIRRAEEKERKIELLLRHASLLDQEAEDPSGALDRALRACSLAPNDDEVLAVAEDLAPRAGRADELLVVYDRRRGSAKDDAARIEALLRAVRLCEDGLEDRERALEYLAQAVSLAVRSRELAPRVEEAARELDREREKDAASGLLRALVDVYAAIAEDMEADPKGGAALLLRASRLLESELDEPDGAWGALLRASTFAPSEPGPLDALESLGARNGRLPMLDQHLAKLVEDALDSKTAAALLRRRASVLEHLGRPGDAADVLGHLKAVAPNDPEARVALRQSLRRAARHQDLLLALDSDLVKARGDREQEIALRKEIALTWERGLRNRWEALEAWQKVQKLAPDDADVVAALARIEGGARGALDDDSVEASAVDVALAETEQRDLASSRAAAENTDPGIDAPPEPGLDHSDALELPPSSALLPTDSVEATPEQLDEPKPASFGALPPTVRSGRVEVDGAPLPRVSTQVIADEERGWRPPSEPPAREPAEVTHAIAGPPDDDDGDFEDAAAFAHDHDDAIEAEPIDDEIDELDDDEAMHADALAEAIDDDAVSAEVEAYDEDEIEELSSEEAPLAEVPLPLAAIPPRPSVPSAPPPFPPRPTSVPPPPPHAGKPSVPPPPPPRRS</sequence>
<dbReference type="KEGG" id="samy:DB32_005844"/>
<dbReference type="RefSeq" id="WP_053235805.1">
    <property type="nucleotide sequence ID" value="NZ_CP011125.1"/>
</dbReference>
<dbReference type="PANTHER" id="PTHR45586">
    <property type="entry name" value="TPR REPEAT-CONTAINING PROTEIN PA4667"/>
    <property type="match status" value="1"/>
</dbReference>
<gene>
    <name evidence="5" type="ORF">DB32_005844</name>
</gene>